<reference evidence="1" key="1">
    <citation type="submission" date="2023-05" db="EMBL/GenBank/DDBJ databases">
        <title>Nepenthes gracilis genome sequencing.</title>
        <authorList>
            <person name="Fukushima K."/>
        </authorList>
    </citation>
    <scope>NUCLEOTIDE SEQUENCE</scope>
    <source>
        <strain evidence="1">SING2019-196</strain>
    </source>
</reference>
<protein>
    <submittedName>
        <fullName evidence="1">Uncharacterized protein</fullName>
    </submittedName>
</protein>
<dbReference type="AlphaFoldDB" id="A0AAD3SSF7"/>
<dbReference type="Proteomes" id="UP001279734">
    <property type="component" value="Unassembled WGS sequence"/>
</dbReference>
<accession>A0AAD3SSF7</accession>
<gene>
    <name evidence="1" type="ORF">Nepgr_017961</name>
</gene>
<evidence type="ECO:0000313" key="1">
    <source>
        <dbReference type="EMBL" id="GMH16120.1"/>
    </source>
</evidence>
<comment type="caution">
    <text evidence="1">The sequence shown here is derived from an EMBL/GenBank/DDBJ whole genome shotgun (WGS) entry which is preliminary data.</text>
</comment>
<sequence length="197" mass="20497">MASNMGAPSVQPWPQSTLPLPIDPLLLSLVSVSVPSAQSSIPSLAPSLHLSHNACPFPINPPGKCVLNFIQILFCPFLNHIANEVGSVECAHSEGLDASNGVSQMDGIHPMSAIISKCDTAKAILSHDASPGELPPLSCANQTRGASYLSIAVMPSPYPKAMPVVGAGANLPAKIRLISGLNSTTTLESHVEVDVDY</sequence>
<proteinExistence type="predicted"/>
<dbReference type="EMBL" id="BSYO01000016">
    <property type="protein sequence ID" value="GMH16120.1"/>
    <property type="molecule type" value="Genomic_DNA"/>
</dbReference>
<keyword evidence="2" id="KW-1185">Reference proteome</keyword>
<name>A0AAD3SSF7_NEPGR</name>
<organism evidence="1 2">
    <name type="scientific">Nepenthes gracilis</name>
    <name type="common">Slender pitcher plant</name>
    <dbReference type="NCBI Taxonomy" id="150966"/>
    <lineage>
        <taxon>Eukaryota</taxon>
        <taxon>Viridiplantae</taxon>
        <taxon>Streptophyta</taxon>
        <taxon>Embryophyta</taxon>
        <taxon>Tracheophyta</taxon>
        <taxon>Spermatophyta</taxon>
        <taxon>Magnoliopsida</taxon>
        <taxon>eudicotyledons</taxon>
        <taxon>Gunneridae</taxon>
        <taxon>Pentapetalae</taxon>
        <taxon>Caryophyllales</taxon>
        <taxon>Nepenthaceae</taxon>
        <taxon>Nepenthes</taxon>
    </lineage>
</organism>
<evidence type="ECO:0000313" key="2">
    <source>
        <dbReference type="Proteomes" id="UP001279734"/>
    </source>
</evidence>